<dbReference type="InterPro" id="IPR036250">
    <property type="entry name" value="AcylCo_DH-like_C"/>
</dbReference>
<protein>
    <submittedName>
        <fullName evidence="10">Acyl-CoA dehydrogenase</fullName>
    </submittedName>
</protein>
<evidence type="ECO:0000313" key="11">
    <source>
        <dbReference type="Proteomes" id="UP000305198"/>
    </source>
</evidence>
<dbReference type="PROSITE" id="PS00073">
    <property type="entry name" value="ACYL_COA_DH_2"/>
    <property type="match status" value="1"/>
</dbReference>
<dbReference type="InterPro" id="IPR006089">
    <property type="entry name" value="Acyl-CoA_DH_CS"/>
</dbReference>
<dbReference type="Proteomes" id="UP000305198">
    <property type="component" value="Unassembled WGS sequence"/>
</dbReference>
<evidence type="ECO:0000256" key="2">
    <source>
        <dbReference type="ARBA" id="ARBA00009347"/>
    </source>
</evidence>
<name>A0A4U0YPZ3_9GAMM</name>
<evidence type="ECO:0000259" key="9">
    <source>
        <dbReference type="Pfam" id="PF02771"/>
    </source>
</evidence>
<dbReference type="InterPro" id="IPR009100">
    <property type="entry name" value="AcylCoA_DH/oxidase_NM_dom_sf"/>
</dbReference>
<feature type="domain" description="Acyl-CoA dehydrogenase/oxidase C-terminal" evidence="7">
    <location>
        <begin position="232"/>
        <end position="380"/>
    </location>
</feature>
<comment type="cofactor">
    <cofactor evidence="1 6">
        <name>FAD</name>
        <dbReference type="ChEBI" id="CHEBI:57692"/>
    </cofactor>
</comment>
<dbReference type="Pfam" id="PF00441">
    <property type="entry name" value="Acyl-CoA_dh_1"/>
    <property type="match status" value="1"/>
</dbReference>
<dbReference type="FunFam" id="2.40.110.10:FF:000002">
    <property type="entry name" value="Acyl-CoA dehydrogenase fadE12"/>
    <property type="match status" value="1"/>
</dbReference>
<keyword evidence="4 6" id="KW-0274">FAD</keyword>
<evidence type="ECO:0000256" key="6">
    <source>
        <dbReference type="RuleBase" id="RU362125"/>
    </source>
</evidence>
<evidence type="ECO:0000259" key="7">
    <source>
        <dbReference type="Pfam" id="PF00441"/>
    </source>
</evidence>
<dbReference type="SUPFAM" id="SSF56645">
    <property type="entry name" value="Acyl-CoA dehydrogenase NM domain-like"/>
    <property type="match status" value="1"/>
</dbReference>
<accession>A0A4U0YPZ3</accession>
<keyword evidence="5 6" id="KW-0560">Oxidoreductase</keyword>
<organism evidence="10 11">
    <name type="scientific">Halopseudomonas bauzanensis</name>
    <dbReference type="NCBI Taxonomy" id="653930"/>
    <lineage>
        <taxon>Bacteria</taxon>
        <taxon>Pseudomonadati</taxon>
        <taxon>Pseudomonadota</taxon>
        <taxon>Gammaproteobacteria</taxon>
        <taxon>Pseudomonadales</taxon>
        <taxon>Pseudomonadaceae</taxon>
        <taxon>Halopseudomonas</taxon>
    </lineage>
</organism>
<dbReference type="InterPro" id="IPR013786">
    <property type="entry name" value="AcylCoA_DH/ox_N"/>
</dbReference>
<dbReference type="Gene3D" id="1.10.540.10">
    <property type="entry name" value="Acyl-CoA dehydrogenase/oxidase, N-terminal domain"/>
    <property type="match status" value="1"/>
</dbReference>
<evidence type="ECO:0000256" key="1">
    <source>
        <dbReference type="ARBA" id="ARBA00001974"/>
    </source>
</evidence>
<evidence type="ECO:0000313" key="10">
    <source>
        <dbReference type="EMBL" id="TKA92669.1"/>
    </source>
</evidence>
<dbReference type="EMBL" id="SWAV01000001">
    <property type="protein sequence ID" value="TKA92669.1"/>
    <property type="molecule type" value="Genomic_DNA"/>
</dbReference>
<dbReference type="AlphaFoldDB" id="A0A4U0YPZ3"/>
<proteinExistence type="inferred from homology"/>
<reference evidence="10 11" key="1">
    <citation type="submission" date="2019-04" db="EMBL/GenBank/DDBJ databases">
        <title>Crypto-aerobic microbial life in anoxic (sulfidic) marine sediments.</title>
        <authorList>
            <person name="Bhattacharya S."/>
            <person name="Roy C."/>
            <person name="Mondal N."/>
            <person name="Sarkar J."/>
            <person name="Mandal S."/>
            <person name="Rameez M.J."/>
            <person name="Ghosh W."/>
        </authorList>
    </citation>
    <scope>NUCLEOTIDE SEQUENCE [LARGE SCALE GENOMIC DNA]</scope>
    <source>
        <strain evidence="10 11">SBBB</strain>
    </source>
</reference>
<evidence type="ECO:0000259" key="8">
    <source>
        <dbReference type="Pfam" id="PF02770"/>
    </source>
</evidence>
<dbReference type="SUPFAM" id="SSF47203">
    <property type="entry name" value="Acyl-CoA dehydrogenase C-terminal domain-like"/>
    <property type="match status" value="1"/>
</dbReference>
<evidence type="ECO:0000256" key="4">
    <source>
        <dbReference type="ARBA" id="ARBA00022827"/>
    </source>
</evidence>
<dbReference type="InterPro" id="IPR037069">
    <property type="entry name" value="AcylCoA_DH/ox_N_sf"/>
</dbReference>
<keyword evidence="3 6" id="KW-0285">Flavoprotein</keyword>
<dbReference type="RefSeq" id="WP_136868459.1">
    <property type="nucleotide sequence ID" value="NZ_SWAV01000001.1"/>
</dbReference>
<dbReference type="InterPro" id="IPR009075">
    <property type="entry name" value="AcylCo_DH/oxidase_C"/>
</dbReference>
<dbReference type="Gene3D" id="1.20.140.10">
    <property type="entry name" value="Butyryl-CoA Dehydrogenase, subunit A, domain 3"/>
    <property type="match status" value="1"/>
</dbReference>
<dbReference type="FunFam" id="1.20.140.10:FF:000001">
    <property type="entry name" value="Acyl-CoA dehydrogenase"/>
    <property type="match status" value="1"/>
</dbReference>
<dbReference type="PROSITE" id="PS00072">
    <property type="entry name" value="ACYL_COA_DH_1"/>
    <property type="match status" value="1"/>
</dbReference>
<dbReference type="Gene3D" id="2.40.110.10">
    <property type="entry name" value="Butyryl-CoA Dehydrogenase, subunit A, domain 2"/>
    <property type="match status" value="1"/>
</dbReference>
<dbReference type="Pfam" id="PF02771">
    <property type="entry name" value="Acyl-CoA_dh_N"/>
    <property type="match status" value="1"/>
</dbReference>
<feature type="domain" description="Acyl-CoA oxidase/dehydrogenase middle" evidence="8">
    <location>
        <begin position="121"/>
        <end position="220"/>
    </location>
</feature>
<sequence length="386" mass="42893">MDFKLSSEQEMLVESVRSFVEKELLPYEEEVDRADTISPELSAQIRERALAAGFYAFNMPEEVGGGGLDYLSQALIERELSKCSWALHVFVARPSKILMACRGQQIEDYLLPCVRGEKIDCFALTEPGAGSDANSIKTRAVRDGDDFLLNGAKHFISHAGHADFAIVFAVTDTYDYKGRQRNKVTAFLVDSDAPGLTIRRGPKCVSNRGYHTFEMFFDDCRVPANKVLGEVDKGWDVANAWLTAGRVMVAANCVGQAQRAMQAALQWSADRQQFGQAIGNYQGVSFKLADMATEIQAAELLTLHAAWKMDQGSMTDGDAGMAKLFASEVLGRVVDEAVQIYGGMGLMDEGPIERMWRNARIERIWEGTSEIQRHIISRELLRPLMN</sequence>
<dbReference type="PANTHER" id="PTHR43884">
    <property type="entry name" value="ACYL-COA DEHYDROGENASE"/>
    <property type="match status" value="1"/>
</dbReference>
<evidence type="ECO:0000256" key="5">
    <source>
        <dbReference type="ARBA" id="ARBA00023002"/>
    </source>
</evidence>
<dbReference type="InterPro" id="IPR046373">
    <property type="entry name" value="Acyl-CoA_Oxase/DH_mid-dom_sf"/>
</dbReference>
<comment type="caution">
    <text evidence="10">The sequence shown here is derived from an EMBL/GenBank/DDBJ whole genome shotgun (WGS) entry which is preliminary data.</text>
</comment>
<feature type="domain" description="Acyl-CoA dehydrogenase/oxidase N-terminal" evidence="9">
    <location>
        <begin position="7"/>
        <end position="117"/>
    </location>
</feature>
<gene>
    <name evidence="10" type="ORF">FA869_00290</name>
</gene>
<dbReference type="Pfam" id="PF02770">
    <property type="entry name" value="Acyl-CoA_dh_M"/>
    <property type="match status" value="1"/>
</dbReference>
<dbReference type="PANTHER" id="PTHR43884:SF40">
    <property type="entry name" value="ACYL-COA DEHYDROGENASE"/>
    <property type="match status" value="1"/>
</dbReference>
<evidence type="ECO:0000256" key="3">
    <source>
        <dbReference type="ARBA" id="ARBA00022630"/>
    </source>
</evidence>
<dbReference type="GO" id="GO:0003995">
    <property type="term" value="F:acyl-CoA dehydrogenase activity"/>
    <property type="evidence" value="ECO:0007669"/>
    <property type="project" value="InterPro"/>
</dbReference>
<dbReference type="InterPro" id="IPR006091">
    <property type="entry name" value="Acyl-CoA_Oxase/DH_mid-dom"/>
</dbReference>
<comment type="similarity">
    <text evidence="2 6">Belongs to the acyl-CoA dehydrogenase family.</text>
</comment>
<dbReference type="GO" id="GO:0050660">
    <property type="term" value="F:flavin adenine dinucleotide binding"/>
    <property type="evidence" value="ECO:0007669"/>
    <property type="project" value="InterPro"/>
</dbReference>